<protein>
    <recommendedName>
        <fullName evidence="4">DUF2079 domain-containing protein</fullName>
    </recommendedName>
</protein>
<feature type="transmembrane region" description="Helical" evidence="1">
    <location>
        <begin position="117"/>
        <end position="136"/>
    </location>
</feature>
<feature type="transmembrane region" description="Helical" evidence="1">
    <location>
        <begin position="372"/>
        <end position="392"/>
    </location>
</feature>
<sequence length="561" mass="64959">MKRQAEEWIVFAVSVFFFLLSLDGGSVLRSLAFNADVLYPAVVYQDLIIDGNSLQGWSLTPSPFFFPDLFVYFCLRPWIADGVVSVYVSYLFQVLWLGFSVFYFLGSENGTTGKRRFEKSSATLVYSFFLILPSFFSGTFSAIGFASHGGAFSFSFVSAGMWIRMNARKNAPKRVNDKPEDRSSLGTEIEKKTVVHIVRYVLFAVLQILLLVSDPLYFFYFSLPCGVLNVWEFFVSEKEKRDVRSLLFFGVVVSAGLYCYRTLTRSDFVFLPTGYYTGTPSWNFWKPIEDTIRHQIRSDATALLLLVFAYLSLVPIFVFLKKDKGQSPGRTLPQTRSYSLRYRYLLLSVVLSSLGILGTGTLSGVFRSDGITLRYLIPLLFCWVPLHILVWSEHRNFFKAKLKFLYILILLMIGFSFSSGRTRFSAYEDALVFCLDEKRKEYGFHKGMSDFWTSRRIRVFSGTGLRADNFFPDLHPEYWQNTWNWYTDPSDGEYDFAVTPGLDRNELINSFGPPKFEITCDKQNILIWDETSAERFARFREEKNREIDLWHKLTGRKRTYR</sequence>
<gene>
    <name evidence="2" type="ORF">EHQ17_00660</name>
</gene>
<evidence type="ECO:0000256" key="1">
    <source>
        <dbReference type="SAM" id="Phobius"/>
    </source>
</evidence>
<keyword evidence="1" id="KW-1133">Transmembrane helix</keyword>
<accession>A0A5F1YG37</accession>
<dbReference type="EMBL" id="RQFA01000007">
    <property type="protein sequence ID" value="TGK39223.1"/>
    <property type="molecule type" value="Genomic_DNA"/>
</dbReference>
<evidence type="ECO:0000313" key="3">
    <source>
        <dbReference type="Proteomes" id="UP000298277"/>
    </source>
</evidence>
<feature type="transmembrane region" description="Helical" evidence="1">
    <location>
        <begin position="344"/>
        <end position="366"/>
    </location>
</feature>
<feature type="transmembrane region" description="Helical" evidence="1">
    <location>
        <begin position="246"/>
        <end position="263"/>
    </location>
</feature>
<dbReference type="OrthoDB" id="314613at2"/>
<comment type="caution">
    <text evidence="2">The sequence shown here is derived from an EMBL/GenBank/DDBJ whole genome shotgun (WGS) entry which is preliminary data.</text>
</comment>
<dbReference type="Proteomes" id="UP000298277">
    <property type="component" value="Unassembled WGS sequence"/>
</dbReference>
<dbReference type="RefSeq" id="WP_135591110.1">
    <property type="nucleotide sequence ID" value="NZ_RQEZ01000060.1"/>
</dbReference>
<keyword evidence="3" id="KW-1185">Reference proteome</keyword>
<feature type="transmembrane region" description="Helical" evidence="1">
    <location>
        <begin position="300"/>
        <end position="320"/>
    </location>
</feature>
<evidence type="ECO:0008006" key="4">
    <source>
        <dbReference type="Google" id="ProtNLM"/>
    </source>
</evidence>
<keyword evidence="1" id="KW-0812">Transmembrane</keyword>
<dbReference type="AlphaFoldDB" id="A0A5F1YG37"/>
<name>A0A5F1YG37_9LEPT</name>
<feature type="transmembrane region" description="Helical" evidence="1">
    <location>
        <begin position="87"/>
        <end position="105"/>
    </location>
</feature>
<reference evidence="2" key="1">
    <citation type="journal article" date="2019" name="PLoS Negl. Trop. Dis.">
        <title>Revisiting the worldwide diversity of Leptospira species in the environment.</title>
        <authorList>
            <person name="Vincent A.T."/>
            <person name="Schiettekatte O."/>
            <person name="Bourhy P."/>
            <person name="Veyrier F.J."/>
            <person name="Picardeau M."/>
        </authorList>
    </citation>
    <scope>NUCLEOTIDE SEQUENCE [LARGE SCALE GENOMIC DNA]</scope>
    <source>
        <strain evidence="2">201800299</strain>
    </source>
</reference>
<proteinExistence type="predicted"/>
<evidence type="ECO:0000313" key="2">
    <source>
        <dbReference type="EMBL" id="TGK39223.1"/>
    </source>
</evidence>
<feature type="transmembrane region" description="Helical" evidence="1">
    <location>
        <begin position="404"/>
        <end position="420"/>
    </location>
</feature>
<organism evidence="2 3">
    <name type="scientific">Leptospira gomenensis</name>
    <dbReference type="NCBI Taxonomy" id="2484974"/>
    <lineage>
        <taxon>Bacteria</taxon>
        <taxon>Pseudomonadati</taxon>
        <taxon>Spirochaetota</taxon>
        <taxon>Spirochaetia</taxon>
        <taxon>Leptospirales</taxon>
        <taxon>Leptospiraceae</taxon>
        <taxon>Leptospira</taxon>
    </lineage>
</organism>
<keyword evidence="1" id="KW-0472">Membrane</keyword>